<dbReference type="Proteomes" id="UP000498980">
    <property type="component" value="Unassembled WGS sequence"/>
</dbReference>
<dbReference type="AlphaFoldDB" id="A0A7J0CEA7"/>
<organism evidence="1 2">
    <name type="scientific">Streptomyces fulvorobeus</name>
    <dbReference type="NCBI Taxonomy" id="284028"/>
    <lineage>
        <taxon>Bacteria</taxon>
        <taxon>Bacillati</taxon>
        <taxon>Actinomycetota</taxon>
        <taxon>Actinomycetes</taxon>
        <taxon>Kitasatosporales</taxon>
        <taxon>Streptomycetaceae</taxon>
        <taxon>Streptomyces</taxon>
    </lineage>
</organism>
<protein>
    <submittedName>
        <fullName evidence="1">Uncharacterized protein</fullName>
    </submittedName>
</protein>
<reference evidence="1 2" key="1">
    <citation type="submission" date="2020-05" db="EMBL/GenBank/DDBJ databases">
        <title>Whole genome shotgun sequence of Streptomyces fulvorobeus NBRC 15897.</title>
        <authorList>
            <person name="Komaki H."/>
            <person name="Tamura T."/>
        </authorList>
    </citation>
    <scope>NUCLEOTIDE SEQUENCE [LARGE SCALE GENOMIC DNA]</scope>
    <source>
        <strain evidence="1 2">NBRC 15897</strain>
    </source>
</reference>
<accession>A0A7J0CEA7</accession>
<name>A0A7J0CEA7_9ACTN</name>
<evidence type="ECO:0000313" key="2">
    <source>
        <dbReference type="Proteomes" id="UP000498980"/>
    </source>
</evidence>
<proteinExistence type="predicted"/>
<comment type="caution">
    <text evidence="1">The sequence shown here is derived from an EMBL/GenBank/DDBJ whole genome shotgun (WGS) entry which is preliminary data.</text>
</comment>
<sequence>MIEEGRPSGGDANLIAGAVDEVTWQLVATVHSGGPGFGTPFYKQVCEPNRPLNEGLQSGNLKGAKSLSGEFRGDKNSDEPFVFRIDLWDADTLSADDHLVKDQTVRVRPANDGVMAETVSFEDGERLKGRLPQDGRTYVRVNYETNHSPLSSDGPILTDGLIGMR</sequence>
<gene>
    <name evidence="1" type="ORF">Sfulv_50440</name>
</gene>
<evidence type="ECO:0000313" key="1">
    <source>
        <dbReference type="EMBL" id="GFN00234.1"/>
    </source>
</evidence>
<keyword evidence="2" id="KW-1185">Reference proteome</keyword>
<dbReference type="EMBL" id="BLWC01000001">
    <property type="protein sequence ID" value="GFN00234.1"/>
    <property type="molecule type" value="Genomic_DNA"/>
</dbReference>